<dbReference type="SUPFAM" id="SSF47384">
    <property type="entry name" value="Homodimeric domain of signal transducing histidine kinase"/>
    <property type="match status" value="1"/>
</dbReference>
<reference evidence="17 18" key="1">
    <citation type="journal article" date="2018" name="Nat. Biotechnol.">
        <title>A standardized bacterial taxonomy based on genome phylogeny substantially revises the tree of life.</title>
        <authorList>
            <person name="Parks D.H."/>
            <person name="Chuvochina M."/>
            <person name="Waite D.W."/>
            <person name="Rinke C."/>
            <person name="Skarshewski A."/>
            <person name="Chaumeil P.A."/>
            <person name="Hugenholtz P."/>
        </authorList>
    </citation>
    <scope>NUCLEOTIDE SEQUENCE [LARGE SCALE GENOMIC DNA]</scope>
    <source>
        <strain evidence="17">UBA11728</strain>
    </source>
</reference>
<keyword evidence="8" id="KW-0547">Nucleotide-binding</keyword>
<dbReference type="PANTHER" id="PTHR45528:SF1">
    <property type="entry name" value="SENSOR HISTIDINE KINASE CPXA"/>
    <property type="match status" value="1"/>
</dbReference>
<organism evidence="17 18">
    <name type="scientific">Lachnoclostridium phytofermentans</name>
    <dbReference type="NCBI Taxonomy" id="66219"/>
    <lineage>
        <taxon>Bacteria</taxon>
        <taxon>Bacillati</taxon>
        <taxon>Bacillota</taxon>
        <taxon>Clostridia</taxon>
        <taxon>Lachnospirales</taxon>
        <taxon>Lachnospiraceae</taxon>
    </lineage>
</organism>
<keyword evidence="4" id="KW-1003">Cell membrane</keyword>
<dbReference type="PANTHER" id="PTHR45528">
    <property type="entry name" value="SENSOR HISTIDINE KINASE CPXA"/>
    <property type="match status" value="1"/>
</dbReference>
<evidence type="ECO:0000313" key="18">
    <source>
        <dbReference type="Proteomes" id="UP000262969"/>
    </source>
</evidence>
<feature type="transmembrane region" description="Helical" evidence="15">
    <location>
        <begin position="6"/>
        <end position="28"/>
    </location>
</feature>
<evidence type="ECO:0000256" key="12">
    <source>
        <dbReference type="ARBA" id="ARBA00023012"/>
    </source>
</evidence>
<evidence type="ECO:0000256" key="2">
    <source>
        <dbReference type="ARBA" id="ARBA00004651"/>
    </source>
</evidence>
<keyword evidence="14" id="KW-0175">Coiled coil</keyword>
<dbReference type="EMBL" id="DPVV01000225">
    <property type="protein sequence ID" value="HCL02094.1"/>
    <property type="molecule type" value="Genomic_DNA"/>
</dbReference>
<dbReference type="InterPro" id="IPR036890">
    <property type="entry name" value="HATPase_C_sf"/>
</dbReference>
<dbReference type="GO" id="GO:0000155">
    <property type="term" value="F:phosphorelay sensor kinase activity"/>
    <property type="evidence" value="ECO:0007669"/>
    <property type="project" value="InterPro"/>
</dbReference>
<feature type="coiled-coil region" evidence="14">
    <location>
        <begin position="61"/>
        <end position="95"/>
    </location>
</feature>
<evidence type="ECO:0000256" key="8">
    <source>
        <dbReference type="ARBA" id="ARBA00022741"/>
    </source>
</evidence>
<evidence type="ECO:0000256" key="13">
    <source>
        <dbReference type="ARBA" id="ARBA00023136"/>
    </source>
</evidence>
<evidence type="ECO:0000256" key="11">
    <source>
        <dbReference type="ARBA" id="ARBA00022989"/>
    </source>
</evidence>
<accession>A0A3D2X5B4</accession>
<dbReference type="Proteomes" id="UP000262969">
    <property type="component" value="Unassembled WGS sequence"/>
</dbReference>
<dbReference type="InterPro" id="IPR005467">
    <property type="entry name" value="His_kinase_dom"/>
</dbReference>
<dbReference type="SMART" id="SM00387">
    <property type="entry name" value="HATPase_c"/>
    <property type="match status" value="1"/>
</dbReference>
<dbReference type="InterPro" id="IPR003594">
    <property type="entry name" value="HATPase_dom"/>
</dbReference>
<keyword evidence="10" id="KW-0067">ATP-binding</keyword>
<keyword evidence="6" id="KW-0808">Transferase</keyword>
<dbReference type="SUPFAM" id="SSF55874">
    <property type="entry name" value="ATPase domain of HSP90 chaperone/DNA topoisomerase II/histidine kinase"/>
    <property type="match status" value="1"/>
</dbReference>
<sequence>MLYIILIVIAVIIGGYFAFRYFSLLYAFKEITNELNDIQQDLTQNQILDLPIPNRHLGKLLSSFNNTLEEIRGERQKYEKREKEFQRQIENISHDLRTPLTVILGYLKLIKKADNNQITVNKELSETLNIIEHKAEIMKNLVTQFYDFSRINAGDYELPLDNVDASRTLRESLMGNYQILEQAHLEIEIDIPDHPLWVLGEESALERIFLNLLQNAGRYADTYLCISIKECEQNISISFINDTRILSEDDVPHLFDRFYMQDSSRNQGGTGLGLTVAKSLAEEMGATLSVSMNDIKSEKDKFTICFELLMKKI</sequence>
<dbReference type="Gene3D" id="3.30.565.10">
    <property type="entry name" value="Histidine kinase-like ATPase, C-terminal domain"/>
    <property type="match status" value="1"/>
</dbReference>
<evidence type="ECO:0000256" key="1">
    <source>
        <dbReference type="ARBA" id="ARBA00000085"/>
    </source>
</evidence>
<protein>
    <recommendedName>
        <fullName evidence="3">histidine kinase</fullName>
        <ecNumber evidence="3">2.7.13.3</ecNumber>
    </recommendedName>
</protein>
<evidence type="ECO:0000256" key="10">
    <source>
        <dbReference type="ARBA" id="ARBA00022840"/>
    </source>
</evidence>
<dbReference type="PRINTS" id="PR00344">
    <property type="entry name" value="BCTRLSENSOR"/>
</dbReference>
<comment type="catalytic activity">
    <reaction evidence="1">
        <text>ATP + protein L-histidine = ADP + protein N-phospho-L-histidine.</text>
        <dbReference type="EC" id="2.7.13.3"/>
    </reaction>
</comment>
<keyword evidence="13 15" id="KW-0472">Membrane</keyword>
<evidence type="ECO:0000256" key="7">
    <source>
        <dbReference type="ARBA" id="ARBA00022692"/>
    </source>
</evidence>
<keyword evidence="7 15" id="KW-0812">Transmembrane</keyword>
<evidence type="ECO:0000259" key="16">
    <source>
        <dbReference type="PROSITE" id="PS50109"/>
    </source>
</evidence>
<dbReference type="AlphaFoldDB" id="A0A3D2X5B4"/>
<keyword evidence="12" id="KW-0902">Two-component regulatory system</keyword>
<keyword evidence="11 15" id="KW-1133">Transmembrane helix</keyword>
<keyword evidence="5" id="KW-0597">Phosphoprotein</keyword>
<comment type="subcellular location">
    <subcellularLocation>
        <location evidence="2">Cell membrane</location>
        <topology evidence="2">Multi-pass membrane protein</topology>
    </subcellularLocation>
</comment>
<dbReference type="EC" id="2.7.13.3" evidence="3"/>
<comment type="caution">
    <text evidence="17">The sequence shown here is derived from an EMBL/GenBank/DDBJ whole genome shotgun (WGS) entry which is preliminary data.</text>
</comment>
<gene>
    <name evidence="17" type="ORF">DHW61_06695</name>
</gene>
<evidence type="ECO:0000256" key="15">
    <source>
        <dbReference type="SAM" id="Phobius"/>
    </source>
</evidence>
<dbReference type="Pfam" id="PF00512">
    <property type="entry name" value="HisKA"/>
    <property type="match status" value="1"/>
</dbReference>
<dbReference type="InterPro" id="IPR004358">
    <property type="entry name" value="Sig_transdc_His_kin-like_C"/>
</dbReference>
<feature type="domain" description="Histidine kinase" evidence="16">
    <location>
        <begin position="91"/>
        <end position="310"/>
    </location>
</feature>
<dbReference type="InterPro" id="IPR036097">
    <property type="entry name" value="HisK_dim/P_sf"/>
</dbReference>
<evidence type="ECO:0000313" key="17">
    <source>
        <dbReference type="EMBL" id="HCL02094.1"/>
    </source>
</evidence>
<dbReference type="InterPro" id="IPR003661">
    <property type="entry name" value="HisK_dim/P_dom"/>
</dbReference>
<keyword evidence="9 17" id="KW-0418">Kinase</keyword>
<proteinExistence type="predicted"/>
<evidence type="ECO:0000256" key="4">
    <source>
        <dbReference type="ARBA" id="ARBA00022475"/>
    </source>
</evidence>
<dbReference type="Gene3D" id="1.10.287.130">
    <property type="match status" value="1"/>
</dbReference>
<dbReference type="Pfam" id="PF02518">
    <property type="entry name" value="HATPase_c"/>
    <property type="match status" value="1"/>
</dbReference>
<dbReference type="CDD" id="cd00082">
    <property type="entry name" value="HisKA"/>
    <property type="match status" value="1"/>
</dbReference>
<dbReference type="GO" id="GO:0005886">
    <property type="term" value="C:plasma membrane"/>
    <property type="evidence" value="ECO:0007669"/>
    <property type="project" value="UniProtKB-SubCell"/>
</dbReference>
<dbReference type="GO" id="GO:0005524">
    <property type="term" value="F:ATP binding"/>
    <property type="evidence" value="ECO:0007669"/>
    <property type="project" value="UniProtKB-KW"/>
</dbReference>
<evidence type="ECO:0000256" key="5">
    <source>
        <dbReference type="ARBA" id="ARBA00022553"/>
    </source>
</evidence>
<evidence type="ECO:0000256" key="3">
    <source>
        <dbReference type="ARBA" id="ARBA00012438"/>
    </source>
</evidence>
<dbReference type="SMART" id="SM00388">
    <property type="entry name" value="HisKA"/>
    <property type="match status" value="1"/>
</dbReference>
<evidence type="ECO:0000256" key="6">
    <source>
        <dbReference type="ARBA" id="ARBA00022679"/>
    </source>
</evidence>
<evidence type="ECO:0000256" key="14">
    <source>
        <dbReference type="SAM" id="Coils"/>
    </source>
</evidence>
<name>A0A3D2X5B4_9FIRM</name>
<dbReference type="PROSITE" id="PS50109">
    <property type="entry name" value="HIS_KIN"/>
    <property type="match status" value="1"/>
</dbReference>
<evidence type="ECO:0000256" key="9">
    <source>
        <dbReference type="ARBA" id="ARBA00022777"/>
    </source>
</evidence>
<dbReference type="InterPro" id="IPR050398">
    <property type="entry name" value="HssS/ArlS-like"/>
</dbReference>